<dbReference type="SMART" id="SM00028">
    <property type="entry name" value="TPR"/>
    <property type="match status" value="16"/>
</dbReference>
<dbReference type="PANTHER" id="PTHR45641">
    <property type="entry name" value="TETRATRICOPEPTIDE REPEAT PROTEIN (AFU_ORTHOLOGUE AFUA_6G03870)"/>
    <property type="match status" value="1"/>
</dbReference>
<feature type="repeat" description="TPR" evidence="3">
    <location>
        <begin position="1175"/>
        <end position="1208"/>
    </location>
</feature>
<dbReference type="InterPro" id="IPR041667">
    <property type="entry name" value="Cupin_8"/>
</dbReference>
<evidence type="ECO:0000256" key="4">
    <source>
        <dbReference type="SAM" id="MobiDB-lite"/>
    </source>
</evidence>
<feature type="region of interest" description="Disordered" evidence="4">
    <location>
        <begin position="122"/>
        <end position="179"/>
    </location>
</feature>
<feature type="repeat" description="TPR" evidence="3">
    <location>
        <begin position="1475"/>
        <end position="1508"/>
    </location>
</feature>
<accession>A0AAD8YL69</accession>
<dbReference type="PROSITE" id="PS50005">
    <property type="entry name" value="TPR"/>
    <property type="match status" value="7"/>
</dbReference>
<feature type="repeat" description="TPR" evidence="3">
    <location>
        <begin position="1133"/>
        <end position="1166"/>
    </location>
</feature>
<dbReference type="Pfam" id="PF13621">
    <property type="entry name" value="Cupin_8"/>
    <property type="match status" value="1"/>
</dbReference>
<dbReference type="InterPro" id="IPR014710">
    <property type="entry name" value="RmlC-like_jellyroll"/>
</dbReference>
<feature type="compositionally biased region" description="Basic and acidic residues" evidence="4">
    <location>
        <begin position="641"/>
        <end position="650"/>
    </location>
</feature>
<dbReference type="SUPFAM" id="SSF48452">
    <property type="entry name" value="TPR-like"/>
    <property type="match status" value="2"/>
</dbReference>
<feature type="compositionally biased region" description="Low complexity" evidence="4">
    <location>
        <begin position="140"/>
        <end position="153"/>
    </location>
</feature>
<organism evidence="6 7">
    <name type="scientific">Skeletonema marinoi</name>
    <dbReference type="NCBI Taxonomy" id="267567"/>
    <lineage>
        <taxon>Eukaryota</taxon>
        <taxon>Sar</taxon>
        <taxon>Stramenopiles</taxon>
        <taxon>Ochrophyta</taxon>
        <taxon>Bacillariophyta</taxon>
        <taxon>Coscinodiscophyceae</taxon>
        <taxon>Thalassiosirophycidae</taxon>
        <taxon>Thalassiosirales</taxon>
        <taxon>Skeletonemataceae</taxon>
        <taxon>Skeletonema</taxon>
        <taxon>Skeletonema marinoi-dohrnii complex</taxon>
    </lineage>
</organism>
<feature type="region of interest" description="Disordered" evidence="4">
    <location>
        <begin position="374"/>
        <end position="485"/>
    </location>
</feature>
<protein>
    <submittedName>
        <fullName evidence="6">Tetratricopeptide repeat protein</fullName>
    </submittedName>
</protein>
<evidence type="ECO:0000256" key="1">
    <source>
        <dbReference type="ARBA" id="ARBA00022737"/>
    </source>
</evidence>
<feature type="region of interest" description="Disordered" evidence="4">
    <location>
        <begin position="237"/>
        <end position="260"/>
    </location>
</feature>
<feature type="domain" description="Cupin-like" evidence="5">
    <location>
        <begin position="10"/>
        <end position="56"/>
    </location>
</feature>
<evidence type="ECO:0000259" key="5">
    <source>
        <dbReference type="Pfam" id="PF13621"/>
    </source>
</evidence>
<keyword evidence="2 3" id="KW-0802">TPR repeat</keyword>
<evidence type="ECO:0000256" key="3">
    <source>
        <dbReference type="PROSITE-ProRule" id="PRU00339"/>
    </source>
</evidence>
<feature type="repeat" description="TPR" evidence="3">
    <location>
        <begin position="1304"/>
        <end position="1337"/>
    </location>
</feature>
<dbReference type="SUPFAM" id="SSF51197">
    <property type="entry name" value="Clavaminate synthase-like"/>
    <property type="match status" value="1"/>
</dbReference>
<reference evidence="6" key="1">
    <citation type="submission" date="2023-06" db="EMBL/GenBank/DDBJ databases">
        <title>Survivors Of The Sea: Transcriptome response of Skeletonema marinoi to long-term dormancy.</title>
        <authorList>
            <person name="Pinder M.I.M."/>
            <person name="Kourtchenko O."/>
            <person name="Robertson E.K."/>
            <person name="Larsson T."/>
            <person name="Maumus F."/>
            <person name="Osuna-Cruz C.M."/>
            <person name="Vancaester E."/>
            <person name="Stenow R."/>
            <person name="Vandepoele K."/>
            <person name="Ploug H."/>
            <person name="Bruchert V."/>
            <person name="Godhe A."/>
            <person name="Topel M."/>
        </authorList>
    </citation>
    <scope>NUCLEOTIDE SEQUENCE</scope>
    <source>
        <strain evidence="6">R05AC</strain>
    </source>
</reference>
<feature type="repeat" description="TPR" evidence="3">
    <location>
        <begin position="1696"/>
        <end position="1729"/>
    </location>
</feature>
<dbReference type="Proteomes" id="UP001224775">
    <property type="component" value="Unassembled WGS sequence"/>
</dbReference>
<dbReference type="Gene3D" id="2.60.120.10">
    <property type="entry name" value="Jelly Rolls"/>
    <property type="match status" value="1"/>
</dbReference>
<dbReference type="Pfam" id="PF13424">
    <property type="entry name" value="TPR_12"/>
    <property type="match status" value="3"/>
</dbReference>
<feature type="repeat" description="TPR" evidence="3">
    <location>
        <begin position="1822"/>
        <end position="1855"/>
    </location>
</feature>
<feature type="compositionally biased region" description="Basic and acidic residues" evidence="4">
    <location>
        <begin position="374"/>
        <end position="385"/>
    </location>
</feature>
<feature type="compositionally biased region" description="Basic and acidic residues" evidence="4">
    <location>
        <begin position="445"/>
        <end position="454"/>
    </location>
</feature>
<feature type="compositionally biased region" description="Polar residues" evidence="4">
    <location>
        <begin position="168"/>
        <end position="179"/>
    </location>
</feature>
<feature type="compositionally biased region" description="Polar residues" evidence="4">
    <location>
        <begin position="511"/>
        <end position="526"/>
    </location>
</feature>
<evidence type="ECO:0000313" key="7">
    <source>
        <dbReference type="Proteomes" id="UP001224775"/>
    </source>
</evidence>
<gene>
    <name evidence="6" type="ORF">QTG54_001348</name>
</gene>
<dbReference type="InterPro" id="IPR019734">
    <property type="entry name" value="TPR_rpt"/>
</dbReference>
<evidence type="ECO:0000313" key="6">
    <source>
        <dbReference type="EMBL" id="KAK1747385.1"/>
    </source>
</evidence>
<feature type="compositionally biased region" description="Acidic residues" evidence="4">
    <location>
        <begin position="651"/>
        <end position="666"/>
    </location>
</feature>
<sequence length="1988" mass="219849">MNLLPRGHPSARHSAVDWANPDLDNFPTFPKAHVNEIVMQPGDVLYLPTNWWKVATSMSLVLMGLRLKSTSTTKSASLAFVPTPLSSPHLVPLSNTYLNSQKYGRGLLNGFLIFSDTSTTATTTSETSSKNQCTEREEQAAAAAATNTASAEAPPLQLNKEEDLPSEVPTSSADSTSQRAYNRSIDLYGSDDELDLIIAKNNDWKNKKQQQQQSDDYESSAAGDVVEFAQDETNFSNKIGRRLRRTDTSESGLSGYSSGHGGSMVSVNMAPDNKNSEFDSIGGLISDLDDYYNQTPKQNGEEGNNCGNGQISYSESVEGTAKHADEPHESLLKSAVESLKQLPLFRSNSAEHIPATRPQHLRMQRLDGELVKQENNHADESDHSDAGSVASPRRPLHVTQPEATAKPTDGPGDNSLSHVSDPSKNHRKSSGGMSFFDRFQKQNFSKHDTDKSEDGATPTSKQQDVDDDTPSTNSISCHSPDLAPNAQVGEEAAQLSLLESMAREVHLESNGMDSNLQPIESTSQENKGALDESLTEIFSAALDNDENGAREIMGEEKKAVIIDQLQLLAKKDSVRSLLREKQGDDDASSGTPRFRPSIVEDFINASKRQSFHLKMSNEGSQADSQDTLDWPSPVSSLGSPHNEEHLTRNEDIEDESIEADDAEQESDFPGTRSMRSKGGSIELDLSGRYPETSNVEHVEHGDSLQASIEWPTLDTSNSKRSCDDSIAHKNAISKTASARSLVQSLRQSSLKAAMMNETKPETESTTEAVVESSEEVNAECSGEVKAEHFNADERTGTNQDAELHRPSNSSSRPSNSSSRPSNSSSRMSSSQSSYRSPKLWGRNRRATMESDASMSSLESFASATNRASKTRGNLPSVKSQESMSSFGSVTSGLYQNEDKKEGCAENQEEFTVSITDLNESPGNVVTYPLGTRHLSRNSFKAEKKVDRRTSDGSLCIDDFDGNSTSSGRVSMGRQQSGLANDVPLLLSSATSLISHYSTDGIEHIDPSAADSDDFDFAMNAYANGIKYGHFDIQADLNAATEDNDHLLAAKAYMGLGFARQCKGELASSLDAYMKALDLCNAEIGHDDPINANLEYACGNVLNEMDRNLEASTHFRRALNFYKSRESDGNDAKVNILFIEGMMYIALEDTQRALDCFREGLRLNQTSQRPLNLKLASVMYEMGSIYSQKGEYMDSAQYFNVALHVRKSNLGDSFVVARTHYSLGVTLASQEVLTNTTTDAFSHLETALRICQQEFKGDNLQTAVILHAMGVLNERKGIFHTASSWFEGEREMLIALFGNDHSSVASISSDLGTCFYNVGKYESARNMFQDALRIMTLSKVDEVDRRLEVADLLYKIASCHDSLCDFDKSLATFYKAKEIRQYHFGMENGLVIQTMLRIGNVLLCKGEASAALNCFGEVLGIGYASDSINEIEIANALYGRGCAQFCGYQLSDAMKSFHDSLNWKLAKLGENDPGLACIFYQMAHVHLQQSENEEALTYFEEYVRLLELDPQLNLHEQAQICFTKGIIAKMKENFEAALSLYGQALHMFNILFDGKHEKIASIHFDIGCVRSELGHFRAALHHFGICLSQRREWLGFDHVDVADSKLENSEKLLSVLMISGKRWKAIHRYEETEANFEQALEMAITLHGQKHELVADILLDLGEFLQEISQAQQAFFCFDESIEIRSALFGADSPSVAKAEYSKGVAHIFQGQFDEAAACLNRALTIRQEKLGRMDSAVGDTLNTIGFLQLKMGNINGRDALDPLMEALEIRRSVGNKGKVVSTLQNILSLYKKRKDYESCIEVNSDILVVRQDDFGPAHERVAEAWINLGSVQASAGKFVEARASYEEALRVRSRNHGYQHRLVAQVIFKIGSLSSRQGQFDDAKKFFEEYLRIRAEDSDPDEEMARALTLMGDLQKETGAKSMAQINWMSAIETYQQLGYEDDHKKIIRLQERQKSLGHMIGLFGFGRRESFARRESGDASRRKSSEV</sequence>
<keyword evidence="7" id="KW-1185">Reference proteome</keyword>
<dbReference type="EMBL" id="JATAAI010000002">
    <property type="protein sequence ID" value="KAK1747385.1"/>
    <property type="molecule type" value="Genomic_DNA"/>
</dbReference>
<feature type="compositionally biased region" description="Polar residues" evidence="4">
    <location>
        <begin position="617"/>
        <end position="639"/>
    </location>
</feature>
<dbReference type="Gene3D" id="1.25.40.10">
    <property type="entry name" value="Tetratricopeptide repeat domain"/>
    <property type="match status" value="6"/>
</dbReference>
<comment type="caution">
    <text evidence="6">The sequence shown here is derived from an EMBL/GenBank/DDBJ whole genome shotgun (WGS) entry which is preliminary data.</text>
</comment>
<feature type="region of interest" description="Disordered" evidence="4">
    <location>
        <begin position="509"/>
        <end position="530"/>
    </location>
</feature>
<feature type="compositionally biased region" description="Basic and acidic residues" evidence="4">
    <location>
        <begin position="782"/>
        <end position="805"/>
    </location>
</feature>
<proteinExistence type="predicted"/>
<keyword evidence="1" id="KW-0677">Repeat</keyword>
<feature type="compositionally biased region" description="Low complexity" evidence="4">
    <location>
        <begin position="806"/>
        <end position="837"/>
    </location>
</feature>
<feature type="region of interest" description="Disordered" evidence="4">
    <location>
        <begin position="295"/>
        <end position="327"/>
    </location>
</feature>
<feature type="region of interest" description="Disordered" evidence="4">
    <location>
        <begin position="614"/>
        <end position="687"/>
    </location>
</feature>
<feature type="region of interest" description="Disordered" evidence="4">
    <location>
        <begin position="744"/>
        <end position="900"/>
    </location>
</feature>
<feature type="compositionally biased region" description="Polar residues" evidence="4">
    <location>
        <begin position="850"/>
        <end position="894"/>
    </location>
</feature>
<dbReference type="PANTHER" id="PTHR45641:SF19">
    <property type="entry name" value="NEPHROCYSTIN-3"/>
    <property type="match status" value="1"/>
</dbReference>
<evidence type="ECO:0000256" key="2">
    <source>
        <dbReference type="ARBA" id="ARBA00022803"/>
    </source>
</evidence>
<feature type="repeat" description="TPR" evidence="3">
    <location>
        <begin position="1864"/>
        <end position="1897"/>
    </location>
</feature>
<dbReference type="InterPro" id="IPR011990">
    <property type="entry name" value="TPR-like_helical_dom_sf"/>
</dbReference>
<name>A0AAD8YL69_9STRA</name>